<keyword evidence="5" id="KW-1185">Reference proteome</keyword>
<reference evidence="4" key="3">
    <citation type="submission" date="2025-09" db="UniProtKB">
        <authorList>
            <consortium name="Ensembl"/>
        </authorList>
    </citation>
    <scope>IDENTIFICATION</scope>
</reference>
<evidence type="ECO:0000313" key="5">
    <source>
        <dbReference type="Proteomes" id="UP000694405"/>
    </source>
</evidence>
<dbReference type="Proteomes" id="UP000694405">
    <property type="component" value="Chromosome 14"/>
</dbReference>
<feature type="domain" description="CABIT" evidence="3">
    <location>
        <begin position="18"/>
        <end position="81"/>
    </location>
</feature>
<organism evidence="4 5">
    <name type="scientific">Melopsittacus undulatus</name>
    <name type="common">Budgerigar</name>
    <name type="synonym">Psittacus undulatus</name>
    <dbReference type="NCBI Taxonomy" id="13146"/>
    <lineage>
        <taxon>Eukaryota</taxon>
        <taxon>Metazoa</taxon>
        <taxon>Chordata</taxon>
        <taxon>Craniata</taxon>
        <taxon>Vertebrata</taxon>
        <taxon>Euteleostomi</taxon>
        <taxon>Archelosauria</taxon>
        <taxon>Archosauria</taxon>
        <taxon>Dinosauria</taxon>
        <taxon>Saurischia</taxon>
        <taxon>Theropoda</taxon>
        <taxon>Coelurosauria</taxon>
        <taxon>Aves</taxon>
        <taxon>Neognathae</taxon>
        <taxon>Neoaves</taxon>
        <taxon>Telluraves</taxon>
        <taxon>Australaves</taxon>
        <taxon>Psittaciformes</taxon>
        <taxon>Psittaculidae</taxon>
        <taxon>Melopsittacus</taxon>
    </lineage>
</organism>
<dbReference type="GO" id="GO:0050852">
    <property type="term" value="P:T cell receptor signaling pathway"/>
    <property type="evidence" value="ECO:0007669"/>
    <property type="project" value="TreeGrafter"/>
</dbReference>
<reference evidence="4" key="1">
    <citation type="submission" date="2020-03" db="EMBL/GenBank/DDBJ databases">
        <title>Melopsittacus undulatus (budgerigar) genome, bMelUnd1, maternal haplotype with Z.</title>
        <authorList>
            <person name="Gedman G."/>
            <person name="Mountcastle J."/>
            <person name="Haase B."/>
            <person name="Formenti G."/>
            <person name="Wright T."/>
            <person name="Apodaca J."/>
            <person name="Pelan S."/>
            <person name="Chow W."/>
            <person name="Rhie A."/>
            <person name="Howe K."/>
            <person name="Fedrigo O."/>
            <person name="Jarvis E.D."/>
        </authorList>
    </citation>
    <scope>NUCLEOTIDE SEQUENCE [LARGE SCALE GENOMIC DNA]</scope>
</reference>
<dbReference type="InterPro" id="IPR025946">
    <property type="entry name" value="CABIT_dom"/>
</dbReference>
<evidence type="ECO:0000256" key="1">
    <source>
        <dbReference type="ARBA" id="ARBA00006414"/>
    </source>
</evidence>
<comment type="similarity">
    <text evidence="1">Belongs to the themis family.</text>
</comment>
<dbReference type="Pfam" id="PF12736">
    <property type="entry name" value="CABIT"/>
    <property type="match status" value="1"/>
</dbReference>
<dbReference type="PANTHER" id="PTHR15215:SF2">
    <property type="entry name" value="PROTEIN THEMIS2"/>
    <property type="match status" value="1"/>
</dbReference>
<name>A0A8V5H573_MELUD</name>
<dbReference type="GO" id="GO:0005634">
    <property type="term" value="C:nucleus"/>
    <property type="evidence" value="ECO:0007669"/>
    <property type="project" value="TreeGrafter"/>
</dbReference>
<dbReference type="AlphaFoldDB" id="A0A8V5H573"/>
<feature type="region of interest" description="Disordered" evidence="2">
    <location>
        <begin position="102"/>
        <end position="133"/>
    </location>
</feature>
<dbReference type="InterPro" id="IPR039671">
    <property type="entry name" value="THEMIS"/>
</dbReference>
<sequence length="156" mass="16045">MEPLSFQEYICSLDPATLPRILRVCSGVYFQGSVYEISGNECCLSTGDLLKVTAVELHKVICEDTDTGQTMELPPTFKGECGCPAPSHTPWVPPPCSAHGLSPIAPRHLPAGTTGTPPGGRQGPGADAAAGTGHWEDTAGAVQSTGTPHAAPAPGL</sequence>
<dbReference type="GO" id="GO:0005737">
    <property type="term" value="C:cytoplasm"/>
    <property type="evidence" value="ECO:0007669"/>
    <property type="project" value="TreeGrafter"/>
</dbReference>
<protein>
    <recommendedName>
        <fullName evidence="3">CABIT domain-containing protein</fullName>
    </recommendedName>
</protein>
<evidence type="ECO:0000256" key="2">
    <source>
        <dbReference type="SAM" id="MobiDB-lite"/>
    </source>
</evidence>
<dbReference type="PANTHER" id="PTHR15215">
    <property type="entry name" value="CABIT DOMAIN-CONTAINING PROTEIN"/>
    <property type="match status" value="1"/>
</dbReference>
<evidence type="ECO:0000313" key="4">
    <source>
        <dbReference type="Ensembl" id="ENSMUNP00000028114.1"/>
    </source>
</evidence>
<reference evidence="4" key="2">
    <citation type="submission" date="2025-08" db="UniProtKB">
        <authorList>
            <consortium name="Ensembl"/>
        </authorList>
    </citation>
    <scope>IDENTIFICATION</scope>
</reference>
<dbReference type="Ensembl" id="ENSMUNT00000030488.1">
    <property type="protein sequence ID" value="ENSMUNP00000028114.1"/>
    <property type="gene ID" value="ENSMUNG00000020293.1"/>
</dbReference>
<proteinExistence type="inferred from homology"/>
<evidence type="ECO:0000259" key="3">
    <source>
        <dbReference type="Pfam" id="PF12736"/>
    </source>
</evidence>
<accession>A0A8V5H573</accession>